<evidence type="ECO:0000313" key="3">
    <source>
        <dbReference type="EMBL" id="AVQ03512.1"/>
    </source>
</evidence>
<organism evidence="3 4">
    <name type="scientific">Caulobacter segnis</name>
    <dbReference type="NCBI Taxonomy" id="88688"/>
    <lineage>
        <taxon>Bacteria</taxon>
        <taxon>Pseudomonadati</taxon>
        <taxon>Pseudomonadota</taxon>
        <taxon>Alphaproteobacteria</taxon>
        <taxon>Caulobacterales</taxon>
        <taxon>Caulobacteraceae</taxon>
        <taxon>Caulobacter</taxon>
    </lineage>
</organism>
<feature type="domain" description="TadE-like" evidence="2">
    <location>
        <begin position="17"/>
        <end position="53"/>
    </location>
</feature>
<dbReference type="InterPro" id="IPR012495">
    <property type="entry name" value="TadE-like_dom"/>
</dbReference>
<keyword evidence="1" id="KW-0472">Membrane</keyword>
<gene>
    <name evidence="3" type="ORF">B7G68_17665</name>
</gene>
<dbReference type="Pfam" id="PF07811">
    <property type="entry name" value="TadE"/>
    <property type="match status" value="1"/>
</dbReference>
<reference evidence="3 4" key="1">
    <citation type="journal article" date="2015" name="Biotechnol. Bioeng.">
        <title>Genome sequence and phenotypic characterization of Caulobacter segnis.</title>
        <authorList>
            <person name="Patel S."/>
            <person name="Fletcher B."/>
            <person name="Scott D.C."/>
            <person name="Ely B."/>
        </authorList>
    </citation>
    <scope>NUCLEOTIDE SEQUENCE [LARGE SCALE GENOMIC DNA]</scope>
    <source>
        <strain evidence="3 4">TK0059</strain>
    </source>
</reference>
<protein>
    <submittedName>
        <fullName evidence="3">Pilus assembly protein</fullName>
    </submittedName>
</protein>
<evidence type="ECO:0000313" key="4">
    <source>
        <dbReference type="Proteomes" id="UP000240527"/>
    </source>
</evidence>
<sequence>MSARGPVLPRFWRDRRGASAVEFALIAPVLIVMYCGMAEFTQAMMAQRRLTNITSSIGDLTAQASQTGPARTTDIFTIGAIIMSPFPTGGLKMCLASVVSDANGKATVAWSQASAAGMAECPTKGAVLTDVPLAVLPANKSVILSRTAYVYSSPIQFMLPRPLTFTRTLYLRPRRVDAVLWSIAS</sequence>
<dbReference type="Proteomes" id="UP000240527">
    <property type="component" value="Chromosome"/>
</dbReference>
<evidence type="ECO:0000259" key="2">
    <source>
        <dbReference type="Pfam" id="PF07811"/>
    </source>
</evidence>
<feature type="transmembrane region" description="Helical" evidence="1">
    <location>
        <begin position="20"/>
        <end position="40"/>
    </location>
</feature>
<dbReference type="EMBL" id="CP027850">
    <property type="protein sequence ID" value="AVQ03512.1"/>
    <property type="molecule type" value="Genomic_DNA"/>
</dbReference>
<proteinExistence type="predicted"/>
<evidence type="ECO:0000256" key="1">
    <source>
        <dbReference type="SAM" id="Phobius"/>
    </source>
</evidence>
<accession>A0ABN5IXD9</accession>
<keyword evidence="4" id="KW-1185">Reference proteome</keyword>
<keyword evidence="1" id="KW-0812">Transmembrane</keyword>
<name>A0ABN5IXD9_9CAUL</name>
<keyword evidence="1" id="KW-1133">Transmembrane helix</keyword>
<dbReference type="RefSeq" id="WP_013080527.1">
    <property type="nucleotide sequence ID" value="NZ_CP027850.1"/>
</dbReference>